<dbReference type="PANTHER" id="PTHR22754:SF32">
    <property type="entry name" value="DISCO-INTERACTING PROTEIN 2"/>
    <property type="match status" value="1"/>
</dbReference>
<protein>
    <submittedName>
        <fullName evidence="4">Fatty acyl-AMP ligase</fullName>
    </submittedName>
</protein>
<evidence type="ECO:0000259" key="3">
    <source>
        <dbReference type="Pfam" id="PF00501"/>
    </source>
</evidence>
<accession>A0A6G4WPM4</accession>
<reference evidence="4 5" key="1">
    <citation type="submission" date="2020-02" db="EMBL/GenBank/DDBJ databases">
        <title>Whole-genome analyses of novel actinobacteria.</title>
        <authorList>
            <person name="Sahin N."/>
            <person name="Tatar D."/>
        </authorList>
    </citation>
    <scope>NUCLEOTIDE SEQUENCE [LARGE SCALE GENOMIC DNA]</scope>
    <source>
        <strain evidence="4 5">SB3404</strain>
    </source>
</reference>
<dbReference type="GO" id="GO:0005886">
    <property type="term" value="C:plasma membrane"/>
    <property type="evidence" value="ECO:0007669"/>
    <property type="project" value="TreeGrafter"/>
</dbReference>
<dbReference type="RefSeq" id="WP_165296626.1">
    <property type="nucleotide sequence ID" value="NZ_JAAKZZ010000004.1"/>
</dbReference>
<dbReference type="PROSITE" id="PS00455">
    <property type="entry name" value="AMP_BINDING"/>
    <property type="match status" value="1"/>
</dbReference>
<sequence>MSSDARRPERPEHPEHPENTARDVRPQGRGAADSAGQPLPSQGKLWQRLTRDTAAFTTALHAWDGDTYREIPWPRLVRDAEAMTAGLRAAGVRPGTTVASVLTNSAATVRGLLAVWLAGGAVASLPVPVRGMSAEEYQGRLRAICGQLRPPVLLVEERMRTLLPEHLGSGTRVRAWEEMDGTGRIDPAPPGDDELAFVQYSSGSTSAPKGCMLSTRAITAQLELLGELIDPRPGRDVTVGWLPLSHDMGMFGILLTTWWGGADLYLSTPERFMFAPGTWFSDMAAAGGTLTAGTPTGLFLAARSASRAPRLGDGLRARVCIVGAERVEERALRYAVDVLGPYGFREEALMPAYGLAEATLAVTATRRDEAPRAVTVDPTALAAGELVEADPAQPDATRLVSAGAPCAGVELPAPGTSAVGEITVRSPSLSHGYLGDPDGTADRFAGGVLHTGDLGFVRDGHLYPVGRADDVISLAGRKVYASEIESAIDTLEGVRRGCSTLIGHHEGTAMRFTLFLEPRGRDLDFEALARSAADLAMRRAAVGLDTCVFLRRGALPKTPTGKIQRHRCRQLFDSGGFEPLATVELAPAGGPS</sequence>
<keyword evidence="5" id="KW-1185">Reference proteome</keyword>
<feature type="domain" description="AMP-dependent synthetase/ligase" evidence="3">
    <location>
        <begin position="58"/>
        <end position="434"/>
    </location>
</feature>
<dbReference type="PANTHER" id="PTHR22754">
    <property type="entry name" value="DISCO-INTERACTING PROTEIN 2 DIP2 -RELATED"/>
    <property type="match status" value="1"/>
</dbReference>
<name>A0A6G4WPM4_9ACTN</name>
<dbReference type="Gene3D" id="3.40.50.12780">
    <property type="entry name" value="N-terminal domain of ligase-like"/>
    <property type="match status" value="1"/>
</dbReference>
<organism evidence="4 5">
    <name type="scientific">Streptomyces boncukensis</name>
    <dbReference type="NCBI Taxonomy" id="2711219"/>
    <lineage>
        <taxon>Bacteria</taxon>
        <taxon>Bacillati</taxon>
        <taxon>Actinomycetota</taxon>
        <taxon>Actinomycetes</taxon>
        <taxon>Kitasatosporales</taxon>
        <taxon>Streptomycetaceae</taxon>
        <taxon>Streptomyces</taxon>
    </lineage>
</organism>
<dbReference type="InterPro" id="IPR020845">
    <property type="entry name" value="AMP-binding_CS"/>
</dbReference>
<evidence type="ECO:0000256" key="2">
    <source>
        <dbReference type="SAM" id="MobiDB-lite"/>
    </source>
</evidence>
<dbReference type="GO" id="GO:0070566">
    <property type="term" value="F:adenylyltransferase activity"/>
    <property type="evidence" value="ECO:0007669"/>
    <property type="project" value="TreeGrafter"/>
</dbReference>
<dbReference type="EMBL" id="JAAKZZ010000004">
    <property type="protein sequence ID" value="NGO66963.1"/>
    <property type="molecule type" value="Genomic_DNA"/>
</dbReference>
<dbReference type="InterPro" id="IPR045851">
    <property type="entry name" value="AMP-bd_C_sf"/>
</dbReference>
<dbReference type="Proteomes" id="UP000477722">
    <property type="component" value="Unassembled WGS sequence"/>
</dbReference>
<evidence type="ECO:0000256" key="1">
    <source>
        <dbReference type="ARBA" id="ARBA00006432"/>
    </source>
</evidence>
<evidence type="ECO:0000313" key="4">
    <source>
        <dbReference type="EMBL" id="NGO66963.1"/>
    </source>
</evidence>
<dbReference type="InterPro" id="IPR000873">
    <property type="entry name" value="AMP-dep_synth/lig_dom"/>
</dbReference>
<keyword evidence="4" id="KW-0436">Ligase</keyword>
<dbReference type="Gene3D" id="3.30.300.30">
    <property type="match status" value="1"/>
</dbReference>
<comment type="similarity">
    <text evidence="1">Belongs to the ATP-dependent AMP-binding enzyme family.</text>
</comment>
<feature type="region of interest" description="Disordered" evidence="2">
    <location>
        <begin position="1"/>
        <end position="44"/>
    </location>
</feature>
<gene>
    <name evidence="4" type="ORF">G5C65_01005</name>
</gene>
<dbReference type="GO" id="GO:0016874">
    <property type="term" value="F:ligase activity"/>
    <property type="evidence" value="ECO:0007669"/>
    <property type="project" value="UniProtKB-KW"/>
</dbReference>
<dbReference type="SUPFAM" id="SSF56801">
    <property type="entry name" value="Acetyl-CoA synthetase-like"/>
    <property type="match status" value="1"/>
</dbReference>
<evidence type="ECO:0000313" key="5">
    <source>
        <dbReference type="Proteomes" id="UP000477722"/>
    </source>
</evidence>
<feature type="compositionally biased region" description="Basic and acidic residues" evidence="2">
    <location>
        <begin position="1"/>
        <end position="26"/>
    </location>
</feature>
<dbReference type="InterPro" id="IPR042099">
    <property type="entry name" value="ANL_N_sf"/>
</dbReference>
<dbReference type="GO" id="GO:0006633">
    <property type="term" value="P:fatty acid biosynthetic process"/>
    <property type="evidence" value="ECO:0007669"/>
    <property type="project" value="TreeGrafter"/>
</dbReference>
<comment type="caution">
    <text evidence="4">The sequence shown here is derived from an EMBL/GenBank/DDBJ whole genome shotgun (WGS) entry which is preliminary data.</text>
</comment>
<proteinExistence type="inferred from homology"/>
<dbReference type="Pfam" id="PF00501">
    <property type="entry name" value="AMP-binding"/>
    <property type="match status" value="1"/>
</dbReference>
<dbReference type="AlphaFoldDB" id="A0A6G4WPM4"/>